<dbReference type="GO" id="GO:0003700">
    <property type="term" value="F:DNA-binding transcription factor activity"/>
    <property type="evidence" value="ECO:0007669"/>
    <property type="project" value="TreeGrafter"/>
</dbReference>
<dbReference type="GO" id="GO:0005829">
    <property type="term" value="C:cytosol"/>
    <property type="evidence" value="ECO:0007669"/>
    <property type="project" value="TreeGrafter"/>
</dbReference>
<dbReference type="InterPro" id="IPR018490">
    <property type="entry name" value="cNMP-bd_dom_sf"/>
</dbReference>
<dbReference type="InterPro" id="IPR014710">
    <property type="entry name" value="RmlC-like_jellyroll"/>
</dbReference>
<dbReference type="PANTHER" id="PTHR24567">
    <property type="entry name" value="CRP FAMILY TRANSCRIPTIONAL REGULATORY PROTEIN"/>
    <property type="match status" value="1"/>
</dbReference>
<dbReference type="EMBL" id="JHEG04000001">
    <property type="protein sequence ID" value="KAF3886234.1"/>
    <property type="molecule type" value="Genomic_DNA"/>
</dbReference>
<comment type="caution">
    <text evidence="3">The sequence shown here is derived from an EMBL/GenBank/DDBJ whole genome shotgun (WGS) entry which is preliminary data.</text>
</comment>
<dbReference type="PANTHER" id="PTHR24567:SF26">
    <property type="entry name" value="REGULATORY PROTEIN YEIL"/>
    <property type="match status" value="1"/>
</dbReference>
<dbReference type="Proteomes" id="UP000029738">
    <property type="component" value="Unassembled WGS sequence"/>
</dbReference>
<proteinExistence type="predicted"/>
<dbReference type="EMBL" id="JHEG02000048">
    <property type="protein sequence ID" value="KIE10268.1"/>
    <property type="molecule type" value="Genomic_DNA"/>
</dbReference>
<dbReference type="InterPro" id="IPR000595">
    <property type="entry name" value="cNMP-bd_dom"/>
</dbReference>
<dbReference type="Gene3D" id="2.60.120.10">
    <property type="entry name" value="Jelly Rolls"/>
    <property type="match status" value="2"/>
</dbReference>
<reference evidence="2" key="2">
    <citation type="submission" date="2019-11" db="EMBL/GenBank/DDBJ databases">
        <title>Improved Assembly of Tolypothrix boutellei genome.</title>
        <authorList>
            <person name="Sarangi A.N."/>
            <person name="Mukherjee M."/>
            <person name="Ghosh S."/>
            <person name="Singh D."/>
            <person name="Das A."/>
            <person name="Kant S."/>
            <person name="Prusty A."/>
            <person name="Tripathy S."/>
        </authorList>
    </citation>
    <scope>NUCLEOTIDE SEQUENCE</scope>
    <source>
        <strain evidence="2">VB521301</strain>
    </source>
</reference>
<dbReference type="OrthoDB" id="951557at2"/>
<dbReference type="RefSeq" id="WP_038078764.1">
    <property type="nucleotide sequence ID" value="NZ_JHEG04000001.1"/>
</dbReference>
<dbReference type="NCBIfam" id="TIGR03896">
    <property type="entry name" value="cyc_nuc_ocin"/>
    <property type="match status" value="1"/>
</dbReference>
<dbReference type="SMART" id="SM00100">
    <property type="entry name" value="cNMP"/>
    <property type="match status" value="2"/>
</dbReference>
<evidence type="ECO:0000259" key="1">
    <source>
        <dbReference type="PROSITE" id="PS50042"/>
    </source>
</evidence>
<dbReference type="AlphaFoldDB" id="A0A0C1R367"/>
<protein>
    <submittedName>
        <fullName evidence="2">Cyclic nucleotide-binding domain-containing protein</fullName>
    </submittedName>
    <submittedName>
        <fullName evidence="3">Cyclic nucleotide-binding protein</fullName>
    </submittedName>
</protein>
<dbReference type="Pfam" id="PF00027">
    <property type="entry name" value="cNMP_binding"/>
    <property type="match status" value="2"/>
</dbReference>
<keyword evidence="4" id="KW-1185">Reference proteome</keyword>
<feature type="domain" description="Cyclic nucleotide-binding" evidence="1">
    <location>
        <begin position="170"/>
        <end position="281"/>
    </location>
</feature>
<feature type="domain" description="Cyclic nucleotide-binding" evidence="1">
    <location>
        <begin position="5"/>
        <end position="119"/>
    </location>
</feature>
<dbReference type="InterPro" id="IPR050397">
    <property type="entry name" value="Env_Response_Regulators"/>
</dbReference>
<dbReference type="SUPFAM" id="SSF51206">
    <property type="entry name" value="cAMP-binding domain-like"/>
    <property type="match status" value="2"/>
</dbReference>
<sequence length="366" mass="40338">MTEVLLKELSNSDIDWMLATGIREEIPPGRVLIRQGQPVNALHILLDGALAVSISQASDNPLGRAFAALEGGEMSEREIALISSGEVVGEMPFIEAYQPSTSVKALKKSLILSIPQQELVTKLQQDVSFAAHLYRASAILLADRLERIVNQLGHSTLVLAQPQLREILFIFAQLHDSDIDWLIAAGNVNRIFAGSVLIHAGRPAEALHILLDGKMTLSVFEDERNPLARAFSSLENSETPEREFGRLSRGGIVGETPFVEARPPFVTVKALENSLVLSIPRWRLAAKLLHDVSFAARFYRVLAVLLADKQQAIVSRLGYGRLIYSTGQPLDKNLKYENELSSDFLAQVALAGARFDWMLKRILGNS</sequence>
<dbReference type="PROSITE" id="PS50042">
    <property type="entry name" value="CNMP_BINDING_3"/>
    <property type="match status" value="2"/>
</dbReference>
<evidence type="ECO:0000313" key="2">
    <source>
        <dbReference type="EMBL" id="KAF3886234.1"/>
    </source>
</evidence>
<gene>
    <name evidence="3" type="ORF">DA73_0216915</name>
    <name evidence="2" type="ORF">DA73_0400012670</name>
</gene>
<accession>A0A0C1R367</accession>
<dbReference type="STRING" id="1479485.DA73_0216915"/>
<evidence type="ECO:0000313" key="4">
    <source>
        <dbReference type="Proteomes" id="UP000029738"/>
    </source>
</evidence>
<organism evidence="3">
    <name type="scientific">Tolypothrix bouteillei VB521301</name>
    <dbReference type="NCBI Taxonomy" id="1479485"/>
    <lineage>
        <taxon>Bacteria</taxon>
        <taxon>Bacillati</taxon>
        <taxon>Cyanobacteriota</taxon>
        <taxon>Cyanophyceae</taxon>
        <taxon>Nostocales</taxon>
        <taxon>Tolypothrichaceae</taxon>
        <taxon>Tolypothrix</taxon>
    </lineage>
</organism>
<name>A0A0C1R367_9CYAN</name>
<dbReference type="CDD" id="cd00038">
    <property type="entry name" value="CAP_ED"/>
    <property type="match status" value="2"/>
</dbReference>
<reference evidence="3" key="1">
    <citation type="journal article" date="2015" name="Genome Announc.">
        <title>Draft Genome Sequence of Tolypothrix boutellei Strain VB521301.</title>
        <authorList>
            <person name="Chandrababunaidu M.M."/>
            <person name="Singh D."/>
            <person name="Sen D."/>
            <person name="Bhan S."/>
            <person name="Das S."/>
            <person name="Gupta A."/>
            <person name="Adhikary S.P."/>
            <person name="Tripathy S."/>
        </authorList>
    </citation>
    <scope>NUCLEOTIDE SEQUENCE</scope>
    <source>
        <strain evidence="3">VB521301</strain>
    </source>
</reference>
<evidence type="ECO:0000313" key="3">
    <source>
        <dbReference type="EMBL" id="KIE10268.1"/>
    </source>
</evidence>
<dbReference type="InterPro" id="IPR023892">
    <property type="entry name" value="cNMP-bd"/>
</dbReference>